<evidence type="ECO:0000256" key="5">
    <source>
        <dbReference type="ARBA" id="ARBA00022824"/>
    </source>
</evidence>
<evidence type="ECO:0000256" key="9">
    <source>
        <dbReference type="ARBA" id="ARBA00023136"/>
    </source>
</evidence>
<gene>
    <name evidence="12" type="ORF">AAJ76_2000033179</name>
</gene>
<evidence type="ECO:0000313" key="12">
    <source>
        <dbReference type="EMBL" id="KKO75471.1"/>
    </source>
</evidence>
<evidence type="ECO:0000256" key="4">
    <source>
        <dbReference type="ARBA" id="ARBA00022692"/>
    </source>
</evidence>
<sequence length="227" mass="26731">MKLDSVANTMRFLGDFVHILSKVVIAYKMEKTKSCSGLSFKTQFLYLLVFIFRYFDIFEVRFYDLLSVYNFVLKLTFVSFQCIVFYLIRKKYYASYDKKTDVFKIRTILIPIAIISAFLKPSTKGIYDFLSEYLYVFSLILESVSILPQLVQIQEEGECESMTSNFIFLLGGYRFFYTLNFIIKSLAGRRIGTLHVTTGIIQVILYIDFFVLYYKNVFSKKFKQESN</sequence>
<keyword evidence="7" id="KW-0653">Protein transport</keyword>
<dbReference type="VEuPathDB" id="MicrosporidiaDB:AAJ76_2000033179"/>
<feature type="transmembrane region" description="Helical" evidence="11">
    <location>
        <begin position="67"/>
        <end position="88"/>
    </location>
</feature>
<keyword evidence="9 11" id="KW-0472">Membrane</keyword>
<organism evidence="12 13">
    <name type="scientific">Vairimorpha ceranae</name>
    <dbReference type="NCBI Taxonomy" id="40302"/>
    <lineage>
        <taxon>Eukaryota</taxon>
        <taxon>Fungi</taxon>
        <taxon>Fungi incertae sedis</taxon>
        <taxon>Microsporidia</taxon>
        <taxon>Nosematidae</taxon>
        <taxon>Vairimorpha</taxon>
    </lineage>
</organism>
<dbReference type="GeneID" id="36319317"/>
<keyword evidence="6" id="KW-0931">ER-Golgi transport</keyword>
<protein>
    <submittedName>
        <fullName evidence="12">Er lumen protein retaining receptor</fullName>
    </submittedName>
</protein>
<accession>A0A0F9WDF7</accession>
<dbReference type="InterPro" id="IPR000133">
    <property type="entry name" value="ER_ret_rcpt"/>
</dbReference>
<dbReference type="PROSITE" id="PS00951">
    <property type="entry name" value="ER_LUMEN_RECEPTOR_1"/>
    <property type="match status" value="1"/>
</dbReference>
<feature type="transmembrane region" description="Helical" evidence="11">
    <location>
        <begin position="163"/>
        <end position="183"/>
    </location>
</feature>
<feature type="transmembrane region" description="Helical" evidence="11">
    <location>
        <begin position="108"/>
        <end position="127"/>
    </location>
</feature>
<dbReference type="GO" id="GO:0006621">
    <property type="term" value="P:protein retention in ER lumen"/>
    <property type="evidence" value="ECO:0007669"/>
    <property type="project" value="InterPro"/>
</dbReference>
<keyword evidence="5" id="KW-0256">Endoplasmic reticulum</keyword>
<dbReference type="GO" id="GO:0016192">
    <property type="term" value="P:vesicle-mediated transport"/>
    <property type="evidence" value="ECO:0007669"/>
    <property type="project" value="UniProtKB-KW"/>
</dbReference>
<dbReference type="GO" id="GO:0005789">
    <property type="term" value="C:endoplasmic reticulum membrane"/>
    <property type="evidence" value="ECO:0007669"/>
    <property type="project" value="UniProtKB-SubCell"/>
</dbReference>
<comment type="caution">
    <text evidence="12">The sequence shown here is derived from an EMBL/GenBank/DDBJ whole genome shotgun (WGS) entry which is preliminary data.</text>
</comment>
<evidence type="ECO:0000256" key="6">
    <source>
        <dbReference type="ARBA" id="ARBA00022892"/>
    </source>
</evidence>
<dbReference type="OrthoDB" id="7694678at2759"/>
<keyword evidence="13" id="KW-1185">Reference proteome</keyword>
<evidence type="ECO:0000313" key="13">
    <source>
        <dbReference type="Proteomes" id="UP000034350"/>
    </source>
</evidence>
<dbReference type="OMA" id="WKSRSCE"/>
<comment type="similarity">
    <text evidence="2">Belongs to the ERD2 family.</text>
</comment>
<keyword evidence="3" id="KW-0813">Transport</keyword>
<dbReference type="VEuPathDB" id="MicrosporidiaDB:G9O61_00g010200"/>
<keyword evidence="10 12" id="KW-0675">Receptor</keyword>
<evidence type="ECO:0000256" key="3">
    <source>
        <dbReference type="ARBA" id="ARBA00022448"/>
    </source>
</evidence>
<comment type="subcellular location">
    <subcellularLocation>
        <location evidence="1">Endoplasmic reticulum membrane</location>
        <topology evidence="1">Multi-pass membrane protein</topology>
    </subcellularLocation>
</comment>
<keyword evidence="4 11" id="KW-0812">Transmembrane</keyword>
<dbReference type="GO" id="GO:0015031">
    <property type="term" value="P:protein transport"/>
    <property type="evidence" value="ECO:0007669"/>
    <property type="project" value="UniProtKB-KW"/>
</dbReference>
<dbReference type="GO" id="GO:0046923">
    <property type="term" value="F:ER retention sequence binding"/>
    <property type="evidence" value="ECO:0007669"/>
    <property type="project" value="InterPro"/>
</dbReference>
<dbReference type="PANTHER" id="PTHR10585">
    <property type="entry name" value="ER LUMEN PROTEIN RETAINING RECEPTOR"/>
    <property type="match status" value="1"/>
</dbReference>
<evidence type="ECO:0000256" key="10">
    <source>
        <dbReference type="ARBA" id="ARBA00023170"/>
    </source>
</evidence>
<evidence type="ECO:0000256" key="11">
    <source>
        <dbReference type="SAM" id="Phobius"/>
    </source>
</evidence>
<feature type="transmembrane region" description="Helical" evidence="11">
    <location>
        <begin position="195"/>
        <end position="214"/>
    </location>
</feature>
<dbReference type="EMBL" id="JPQZ01000020">
    <property type="protein sequence ID" value="KKO75471.1"/>
    <property type="molecule type" value="Genomic_DNA"/>
</dbReference>
<evidence type="ECO:0000256" key="2">
    <source>
        <dbReference type="ARBA" id="ARBA00010120"/>
    </source>
</evidence>
<name>A0A0F9WDF7_9MICR</name>
<evidence type="ECO:0000256" key="7">
    <source>
        <dbReference type="ARBA" id="ARBA00022927"/>
    </source>
</evidence>
<dbReference type="Pfam" id="PF00810">
    <property type="entry name" value="ER_lumen_recept"/>
    <property type="match status" value="1"/>
</dbReference>
<feature type="transmembrane region" description="Helical" evidence="11">
    <location>
        <begin position="133"/>
        <end position="151"/>
    </location>
</feature>
<evidence type="ECO:0000256" key="1">
    <source>
        <dbReference type="ARBA" id="ARBA00004477"/>
    </source>
</evidence>
<keyword evidence="8 11" id="KW-1133">Transmembrane helix</keyword>
<feature type="transmembrane region" description="Helical" evidence="11">
    <location>
        <begin position="38"/>
        <end position="55"/>
    </location>
</feature>
<evidence type="ECO:0000256" key="8">
    <source>
        <dbReference type="ARBA" id="ARBA00022989"/>
    </source>
</evidence>
<dbReference type="Proteomes" id="UP000034350">
    <property type="component" value="Unassembled WGS sequence"/>
</dbReference>
<dbReference type="RefSeq" id="XP_024331213.1">
    <property type="nucleotide sequence ID" value="XM_024474399.1"/>
</dbReference>
<dbReference type="VEuPathDB" id="MicrosporidiaDB:NCER_101236"/>
<proteinExistence type="inferred from homology"/>
<dbReference type="PRINTS" id="PR00660">
    <property type="entry name" value="ERLUMENR"/>
</dbReference>
<reference evidence="12 13" key="1">
    <citation type="journal article" date="2015" name="Environ. Microbiol.">
        <title>Genome analyses suggest the presence of polyploidy and recent human-driven expansions in eight global populations of the honeybee pathogen Nosema ceranae.</title>
        <authorList>
            <person name="Pelin A."/>
            <person name="Selman M."/>
            <person name="Aris-Brosou S."/>
            <person name="Farinelli L."/>
            <person name="Corradi N."/>
        </authorList>
    </citation>
    <scope>NUCLEOTIDE SEQUENCE [LARGE SCALE GENOMIC DNA]</scope>
    <source>
        <strain evidence="12 13">PA08 1199</strain>
    </source>
</reference>
<dbReference type="AlphaFoldDB" id="A0A0F9WDF7"/>